<feature type="transmembrane region" description="Helical" evidence="1">
    <location>
        <begin position="55"/>
        <end position="75"/>
    </location>
</feature>
<feature type="transmembrane region" description="Helical" evidence="1">
    <location>
        <begin position="7"/>
        <end position="24"/>
    </location>
</feature>
<evidence type="ECO:0000256" key="1">
    <source>
        <dbReference type="SAM" id="Phobius"/>
    </source>
</evidence>
<feature type="transmembrane region" description="Helical" evidence="1">
    <location>
        <begin position="30"/>
        <end position="48"/>
    </location>
</feature>
<dbReference type="EMBL" id="MN739668">
    <property type="protein sequence ID" value="QHT19604.1"/>
    <property type="molecule type" value="Genomic_DNA"/>
</dbReference>
<keyword evidence="1" id="KW-1133">Transmembrane helix</keyword>
<sequence>MTRIDFIFSYWLFLWYLLYLFRIVNYNPKFAIFCGFIENISILSLMFYYGTKKKLILLFFIMFILLKIIPLYSIWNTKITAKDITATTFLFIIYLVWMSFNNKKPSDFKNQTLDLILHNRNTLPGMTILNKII</sequence>
<proteinExistence type="predicted"/>
<name>A0A6C0DSP3_9ZZZZ</name>
<dbReference type="AlphaFoldDB" id="A0A6C0DSP3"/>
<evidence type="ECO:0000313" key="2">
    <source>
        <dbReference type="EMBL" id="QHT19604.1"/>
    </source>
</evidence>
<organism evidence="2">
    <name type="scientific">viral metagenome</name>
    <dbReference type="NCBI Taxonomy" id="1070528"/>
    <lineage>
        <taxon>unclassified sequences</taxon>
        <taxon>metagenomes</taxon>
        <taxon>organismal metagenomes</taxon>
    </lineage>
</organism>
<reference evidence="2" key="1">
    <citation type="journal article" date="2020" name="Nature">
        <title>Giant virus diversity and host interactions through global metagenomics.</title>
        <authorList>
            <person name="Schulz F."/>
            <person name="Roux S."/>
            <person name="Paez-Espino D."/>
            <person name="Jungbluth S."/>
            <person name="Walsh D.A."/>
            <person name="Denef V.J."/>
            <person name="McMahon K.D."/>
            <person name="Konstantinidis K.T."/>
            <person name="Eloe-Fadrosh E.A."/>
            <person name="Kyrpides N.C."/>
            <person name="Woyke T."/>
        </authorList>
    </citation>
    <scope>NUCLEOTIDE SEQUENCE</scope>
    <source>
        <strain evidence="2">GVMAG-M-3300023174-5</strain>
    </source>
</reference>
<feature type="transmembrane region" description="Helical" evidence="1">
    <location>
        <begin position="81"/>
        <end position="100"/>
    </location>
</feature>
<keyword evidence="1" id="KW-0812">Transmembrane</keyword>
<protein>
    <submittedName>
        <fullName evidence="2">Uncharacterized protein</fullName>
    </submittedName>
</protein>
<accession>A0A6C0DSP3</accession>
<keyword evidence="1" id="KW-0472">Membrane</keyword>